<dbReference type="Pfam" id="PF24837">
    <property type="entry name" value="AMIN-like"/>
    <property type="match status" value="1"/>
</dbReference>
<protein>
    <recommendedName>
        <fullName evidence="2">AMIN-like domain-containing protein</fullName>
    </recommendedName>
</protein>
<sequence length="198" mass="20599">MAGIRIRRAWATLAVVGAVVGVAAVPAAAAPAGGQRAATQVTACPTGWGSLAKTGSGATQAPLTNIRTGRHACFDRMVVDVPGAGSGVGYTVQYVDRLHQDGSGRHIPVAGGAVLEVRVAAPSYDPETGAPTYPGRVARPLPGVDLTGYRTFRDTRFAGSFEGDTQIGLGVRARLPFRVLRLDDRVIVDVAHSWTATR</sequence>
<keyword evidence="1" id="KW-0732">Signal</keyword>
<gene>
    <name evidence="3" type="ORF">RM641_03090</name>
</gene>
<proteinExistence type="predicted"/>
<name>A0ABU2P2N8_9ACTN</name>
<dbReference type="InterPro" id="IPR056303">
    <property type="entry name" value="AMIN-like"/>
</dbReference>
<dbReference type="RefSeq" id="WP_311678722.1">
    <property type="nucleotide sequence ID" value="NZ_JAVREU010000001.1"/>
</dbReference>
<accession>A0ABU2P2N8</accession>
<evidence type="ECO:0000259" key="2">
    <source>
        <dbReference type="Pfam" id="PF24837"/>
    </source>
</evidence>
<evidence type="ECO:0000313" key="3">
    <source>
        <dbReference type="EMBL" id="MDT0386402.1"/>
    </source>
</evidence>
<evidence type="ECO:0000256" key="1">
    <source>
        <dbReference type="SAM" id="SignalP"/>
    </source>
</evidence>
<dbReference type="EMBL" id="JAVREU010000001">
    <property type="protein sequence ID" value="MDT0386402.1"/>
    <property type="molecule type" value="Genomic_DNA"/>
</dbReference>
<evidence type="ECO:0000313" key="4">
    <source>
        <dbReference type="Proteomes" id="UP001183586"/>
    </source>
</evidence>
<feature type="chain" id="PRO_5047100948" description="AMIN-like domain-containing protein" evidence="1">
    <location>
        <begin position="30"/>
        <end position="198"/>
    </location>
</feature>
<comment type="caution">
    <text evidence="3">The sequence shown here is derived from an EMBL/GenBank/DDBJ whole genome shotgun (WGS) entry which is preliminary data.</text>
</comment>
<dbReference type="Proteomes" id="UP001183586">
    <property type="component" value="Unassembled WGS sequence"/>
</dbReference>
<reference evidence="4" key="1">
    <citation type="submission" date="2023-07" db="EMBL/GenBank/DDBJ databases">
        <title>30 novel species of actinomycetes from the DSMZ collection.</title>
        <authorList>
            <person name="Nouioui I."/>
        </authorList>
    </citation>
    <scope>NUCLEOTIDE SEQUENCE [LARGE SCALE GENOMIC DNA]</scope>
    <source>
        <strain evidence="4">DSM 41921</strain>
    </source>
</reference>
<feature type="domain" description="AMIN-like" evidence="2">
    <location>
        <begin position="62"/>
        <end position="192"/>
    </location>
</feature>
<organism evidence="3 4">
    <name type="scientific">Streptomyces dubilierae</name>
    <dbReference type="NCBI Taxonomy" id="3075533"/>
    <lineage>
        <taxon>Bacteria</taxon>
        <taxon>Bacillati</taxon>
        <taxon>Actinomycetota</taxon>
        <taxon>Actinomycetes</taxon>
        <taxon>Kitasatosporales</taxon>
        <taxon>Streptomycetaceae</taxon>
        <taxon>Streptomyces</taxon>
    </lineage>
</organism>
<keyword evidence="4" id="KW-1185">Reference proteome</keyword>
<feature type="signal peptide" evidence="1">
    <location>
        <begin position="1"/>
        <end position="29"/>
    </location>
</feature>